<reference evidence="2" key="1">
    <citation type="submission" date="2019-10" db="EMBL/GenBank/DDBJ databases">
        <authorList>
            <person name="Zhang R."/>
            <person name="Pan Y."/>
            <person name="Wang J."/>
            <person name="Ma R."/>
            <person name="Yu S."/>
        </authorList>
    </citation>
    <scope>NUCLEOTIDE SEQUENCE</scope>
    <source>
        <strain evidence="2">LA-IB0</strain>
        <tissue evidence="2">Leaf</tissue>
    </source>
</reference>
<dbReference type="PANTHER" id="PTHR33698:SF6">
    <property type="entry name" value="TRANSMEMBRANE PROTEIN"/>
    <property type="match status" value="1"/>
</dbReference>
<evidence type="ECO:0000259" key="1">
    <source>
        <dbReference type="Pfam" id="PF12680"/>
    </source>
</evidence>
<dbReference type="Pfam" id="PF12680">
    <property type="entry name" value="SnoaL_2"/>
    <property type="match status" value="1"/>
</dbReference>
<sequence>MGSISIPSATLFTNSPPFLRAVKLAHISIPKVKFHDANMSCISHVTYPQRVCIKGNGSIRIGRAGVGCGAKESGSGEEPGALETVLKLYEAMKNKNVSKISDIIAEECLCSSNFVSTFKPFHGKKQVLGFFSSLMKNMGNNIEFVVQHTYDDGMVVGVTWKLEWKKVRLPLGKGFSIHMCHVYQGKVMIKKKSKKLQLKDVSFNLWAENHQLGDECNGKAKSSGSVQEQGNKSCKDFVHSFLRGGYCLCTQTQDVHVNCMLPQLLTVNPQKGSEAIARSGPINTNQSLLISYLLISSRSKRASSSSHID</sequence>
<evidence type="ECO:0000313" key="2">
    <source>
        <dbReference type="EMBL" id="KAG8385822.1"/>
    </source>
</evidence>
<comment type="caution">
    <text evidence="2">The sequence shown here is derived from an EMBL/GenBank/DDBJ whole genome shotgun (WGS) entry which is preliminary data.</text>
</comment>
<protein>
    <recommendedName>
        <fullName evidence="1">SnoaL-like domain-containing protein</fullName>
    </recommendedName>
</protein>
<organism evidence="2 3">
    <name type="scientific">Buddleja alternifolia</name>
    <dbReference type="NCBI Taxonomy" id="168488"/>
    <lineage>
        <taxon>Eukaryota</taxon>
        <taxon>Viridiplantae</taxon>
        <taxon>Streptophyta</taxon>
        <taxon>Embryophyta</taxon>
        <taxon>Tracheophyta</taxon>
        <taxon>Spermatophyta</taxon>
        <taxon>Magnoliopsida</taxon>
        <taxon>eudicotyledons</taxon>
        <taxon>Gunneridae</taxon>
        <taxon>Pentapetalae</taxon>
        <taxon>asterids</taxon>
        <taxon>lamiids</taxon>
        <taxon>Lamiales</taxon>
        <taxon>Scrophulariaceae</taxon>
        <taxon>Buddlejeae</taxon>
        <taxon>Buddleja</taxon>
    </lineage>
</organism>
<proteinExistence type="predicted"/>
<gene>
    <name evidence="2" type="ORF">BUALT_Bualt03G0085200</name>
</gene>
<keyword evidence="3" id="KW-1185">Reference proteome</keyword>
<dbReference type="Gene3D" id="3.10.450.50">
    <property type="match status" value="1"/>
</dbReference>
<accession>A0AAV6Y089</accession>
<dbReference type="InterPro" id="IPR032710">
    <property type="entry name" value="NTF2-like_dom_sf"/>
</dbReference>
<dbReference type="PANTHER" id="PTHR33698">
    <property type="entry name" value="NUCLEAR TRANSPORT FACTOR 2 (NTF2)-LIKE PROTEIN"/>
    <property type="match status" value="1"/>
</dbReference>
<dbReference type="Proteomes" id="UP000826271">
    <property type="component" value="Unassembled WGS sequence"/>
</dbReference>
<feature type="domain" description="SnoaL-like" evidence="1">
    <location>
        <begin position="86"/>
        <end position="183"/>
    </location>
</feature>
<dbReference type="AlphaFoldDB" id="A0AAV6Y089"/>
<dbReference type="SUPFAM" id="SSF54427">
    <property type="entry name" value="NTF2-like"/>
    <property type="match status" value="1"/>
</dbReference>
<dbReference type="EMBL" id="WHWC01000003">
    <property type="protein sequence ID" value="KAG8385822.1"/>
    <property type="molecule type" value="Genomic_DNA"/>
</dbReference>
<name>A0AAV6Y089_9LAMI</name>
<evidence type="ECO:0000313" key="3">
    <source>
        <dbReference type="Proteomes" id="UP000826271"/>
    </source>
</evidence>
<dbReference type="InterPro" id="IPR037401">
    <property type="entry name" value="SnoaL-like"/>
</dbReference>